<name>A0A401PMZ3_SCYTO</name>
<dbReference type="GO" id="GO:0045505">
    <property type="term" value="F:dynein intermediate chain binding"/>
    <property type="evidence" value="ECO:0007669"/>
    <property type="project" value="TreeGrafter"/>
</dbReference>
<evidence type="ECO:0008006" key="5">
    <source>
        <dbReference type="Google" id="ProtNLM"/>
    </source>
</evidence>
<dbReference type="Gene3D" id="3.30.1140.40">
    <property type="entry name" value="Tctex-1"/>
    <property type="match status" value="1"/>
</dbReference>
<organism evidence="3 4">
    <name type="scientific">Scyliorhinus torazame</name>
    <name type="common">Cloudy catshark</name>
    <name type="synonym">Catulus torazame</name>
    <dbReference type="NCBI Taxonomy" id="75743"/>
    <lineage>
        <taxon>Eukaryota</taxon>
        <taxon>Metazoa</taxon>
        <taxon>Chordata</taxon>
        <taxon>Craniata</taxon>
        <taxon>Vertebrata</taxon>
        <taxon>Chondrichthyes</taxon>
        <taxon>Elasmobranchii</taxon>
        <taxon>Galeomorphii</taxon>
        <taxon>Galeoidea</taxon>
        <taxon>Carcharhiniformes</taxon>
        <taxon>Scyliorhinidae</taxon>
        <taxon>Scyliorhinus</taxon>
    </lineage>
</organism>
<keyword evidence="2" id="KW-0472">Membrane</keyword>
<keyword evidence="4" id="KW-1185">Reference proteome</keyword>
<dbReference type="PANTHER" id="PTHR21255:SF55">
    <property type="entry name" value="DYNEIN LIGHT CHAIN TCTEX-TYPE 4"/>
    <property type="match status" value="1"/>
</dbReference>
<keyword evidence="2" id="KW-0812">Transmembrane</keyword>
<evidence type="ECO:0000313" key="3">
    <source>
        <dbReference type="EMBL" id="GCB74473.1"/>
    </source>
</evidence>
<dbReference type="InterPro" id="IPR005334">
    <property type="entry name" value="Tctex-1-like"/>
</dbReference>
<evidence type="ECO:0000256" key="2">
    <source>
        <dbReference type="SAM" id="Phobius"/>
    </source>
</evidence>
<reference evidence="3 4" key="1">
    <citation type="journal article" date="2018" name="Nat. Ecol. Evol.">
        <title>Shark genomes provide insights into elasmobranch evolution and the origin of vertebrates.</title>
        <authorList>
            <person name="Hara Y"/>
            <person name="Yamaguchi K"/>
            <person name="Onimaru K"/>
            <person name="Kadota M"/>
            <person name="Koyanagi M"/>
            <person name="Keeley SD"/>
            <person name="Tatsumi K"/>
            <person name="Tanaka K"/>
            <person name="Motone F"/>
            <person name="Kageyama Y"/>
            <person name="Nozu R"/>
            <person name="Adachi N"/>
            <person name="Nishimura O"/>
            <person name="Nakagawa R"/>
            <person name="Tanegashima C"/>
            <person name="Kiyatake I"/>
            <person name="Matsumoto R"/>
            <person name="Murakumo K"/>
            <person name="Nishida K"/>
            <person name="Terakita A"/>
            <person name="Kuratani S"/>
            <person name="Sato K"/>
            <person name="Hyodo S Kuraku.S."/>
        </authorList>
    </citation>
    <scope>NUCLEOTIDE SEQUENCE [LARGE SCALE GENOMIC DNA]</scope>
</reference>
<dbReference type="OMA" id="CPPRYKL"/>
<dbReference type="GO" id="GO:0005737">
    <property type="term" value="C:cytoplasm"/>
    <property type="evidence" value="ECO:0007669"/>
    <property type="project" value="TreeGrafter"/>
</dbReference>
<gene>
    <name evidence="3" type="ORF">scyTo_0003563</name>
</gene>
<comment type="caution">
    <text evidence="3">The sequence shown here is derived from an EMBL/GenBank/DDBJ whole genome shotgun (WGS) entry which is preliminary data.</text>
</comment>
<dbReference type="STRING" id="75743.A0A401PMZ3"/>
<keyword evidence="2" id="KW-1133">Transmembrane helix</keyword>
<dbReference type="GO" id="GO:0007018">
    <property type="term" value="P:microtubule-based movement"/>
    <property type="evidence" value="ECO:0007669"/>
    <property type="project" value="TreeGrafter"/>
</dbReference>
<accession>A0A401PMZ3</accession>
<comment type="similarity">
    <text evidence="1">Belongs to the dynein light chain Tctex-type family.</text>
</comment>
<sequence length="323" mass="36223">MNEQVSAEAAVAVYHLALILLGSPIIVVYNSYWKGKLYGDWLTVGLDLTIIVESLPKLADGHLNEPQFSEKNLAEICCLRFLSRIDIQFIMTAKQMPLSQEALAQFNRALSGHVLGLRPRASSISTRRSSQSIDAHASKHHLHLKNMDGRPHIPSRKSSILSNVNVPFSRKSSVMQGKRHSMSWMTSGQISFSGLPLYQPIREVKCENTYKAQPDEGCKFDPDKVQKILEGTLSSYLADNKYNPVTCVQLVQSLTDHIRLKVKDIIVPRYKLVCNVILGQMNDQGILIVSRCLWDTMTDNYATATFKNSSLFAVATVYGVYFE</sequence>
<protein>
    <recommendedName>
        <fullName evidence="5">Tctex1 domain-containing protein 4</fullName>
    </recommendedName>
</protein>
<dbReference type="EMBL" id="BFAA01000982">
    <property type="protein sequence ID" value="GCB74473.1"/>
    <property type="molecule type" value="Genomic_DNA"/>
</dbReference>
<dbReference type="Pfam" id="PF03645">
    <property type="entry name" value="Tctex-1"/>
    <property type="match status" value="1"/>
</dbReference>
<dbReference type="Proteomes" id="UP000288216">
    <property type="component" value="Unassembled WGS sequence"/>
</dbReference>
<dbReference type="GO" id="GO:0005868">
    <property type="term" value="C:cytoplasmic dynein complex"/>
    <property type="evidence" value="ECO:0007669"/>
    <property type="project" value="TreeGrafter"/>
</dbReference>
<dbReference type="PANTHER" id="PTHR21255">
    <property type="entry name" value="T-COMPLEX-ASSOCIATED-TESTIS-EXPRESSED 1/ DYNEIN LIGHT CHAIN"/>
    <property type="match status" value="1"/>
</dbReference>
<evidence type="ECO:0000256" key="1">
    <source>
        <dbReference type="ARBA" id="ARBA00005361"/>
    </source>
</evidence>
<dbReference type="InterPro" id="IPR038586">
    <property type="entry name" value="Tctex-1-like_sf"/>
</dbReference>
<proteinExistence type="inferred from homology"/>
<dbReference type="OrthoDB" id="10260741at2759"/>
<evidence type="ECO:0000313" key="4">
    <source>
        <dbReference type="Proteomes" id="UP000288216"/>
    </source>
</evidence>
<dbReference type="CDD" id="cd21461">
    <property type="entry name" value="DLC-like_TCTEX1D4"/>
    <property type="match status" value="1"/>
</dbReference>
<dbReference type="AlphaFoldDB" id="A0A401PMZ3"/>
<feature type="transmembrane region" description="Helical" evidence="2">
    <location>
        <begin position="12"/>
        <end position="32"/>
    </location>
</feature>